<evidence type="ECO:0000256" key="3">
    <source>
        <dbReference type="ARBA" id="ARBA00009519"/>
    </source>
</evidence>
<keyword evidence="6" id="KW-0464">Manganese</keyword>
<keyword evidence="4" id="KW-0479">Metal-binding</keyword>
<keyword evidence="9" id="KW-0812">Transmembrane</keyword>
<evidence type="ECO:0000256" key="6">
    <source>
        <dbReference type="ARBA" id="ARBA00023211"/>
    </source>
</evidence>
<evidence type="ECO:0000313" key="11">
    <source>
        <dbReference type="EMBL" id="MBO8457156.1"/>
    </source>
</evidence>
<evidence type="ECO:0000256" key="9">
    <source>
        <dbReference type="SAM" id="Phobius"/>
    </source>
</evidence>
<evidence type="ECO:0000256" key="1">
    <source>
        <dbReference type="ARBA" id="ARBA00001326"/>
    </source>
</evidence>
<feature type="region of interest" description="Disordered" evidence="8">
    <location>
        <begin position="414"/>
        <end position="438"/>
    </location>
</feature>
<accession>A0A9D9N1N0</accession>
<evidence type="ECO:0000256" key="8">
    <source>
        <dbReference type="SAM" id="MobiDB-lite"/>
    </source>
</evidence>
<dbReference type="Gene3D" id="3.40.50.10880">
    <property type="entry name" value="Uncharacterised protein PF01937, DUF89, domain 3"/>
    <property type="match status" value="1"/>
</dbReference>
<comment type="catalytic activity">
    <reaction evidence="7">
        <text>beta-D-fructose 6-phosphate = dihydroxyacetone + D-glyceraldehyde 3-phosphate</text>
        <dbReference type="Rhea" id="RHEA:28002"/>
        <dbReference type="ChEBI" id="CHEBI:16016"/>
        <dbReference type="ChEBI" id="CHEBI:57634"/>
        <dbReference type="ChEBI" id="CHEBI:59776"/>
    </reaction>
</comment>
<feature type="domain" description="Damage-control phosphatase ARMT1-like metal-binding" evidence="10">
    <location>
        <begin position="66"/>
        <end position="364"/>
    </location>
</feature>
<feature type="transmembrane region" description="Helical" evidence="9">
    <location>
        <begin position="448"/>
        <end position="472"/>
    </location>
</feature>
<dbReference type="AlphaFoldDB" id="A0A9D9N1N0"/>
<sequence>MERADYWKIKDFKEFSAKDKDSFAYFTIENRFPKIFKEVCPIEYDNFIENKKVDENDMLHPDIPGSSELKKAISVYKDDTIKEFFMKAPFFLVEFYFYHLLLSLRNYDKLKFDFFAAKKDGDWKDKSEEFSFKLATLFEDFEVFNKKKISKKEILEFNELKKEHIKSILYYSLTSNTGDLSQFHEIRSETVKCLCNETEICQHYLDVTKPYLRFDIICDNSGAELFSDIYLAVFFIVYGLAKKVVLHLKPCPFFVSDATIDDFSKLVAALTKKGKNTELLDFISKKKIEVMTDSFWVEPYYFDKMPDGLKNHFDKSDLVIIKGDLNYRRLVGDYNDYDKTKSIKFDTLKNRSLFKRASNKNIPVVTPRVLKSDVFVGIEPVFEAVGRNSDSQFKTDGKWGVIQTTLPRRITCRSVRSKKTVSEEKSGKKDNNSDSVSNQKRRHSLTEICFSVLYILVALLLIGSLITVSLLAFSKPLVANGNCKFLEGIASLSSKETIERIDFSIILTSLSLLAGGSIFIPKFLMEKKVDESVQKEIRNTVENIVKEEADKHIDAKFKSVSNSLNKCDAHLSRMIAFYLKEDFPVWSIGWALRSLKRYEKLDPNSVGFVEYEDFVKFLKSTIVEKSVQKIYKNIENMKNEINPVMTILDREAESSGNNPERLAIRTIKDIIDFEYSAMFKNGDLKNREILLQVCELIGGFSKCLCIAVMVNLQNKTLSEQNFLYRELFEQIIQISDFGKSCKDFSAKKDFENRLIVALKDLEEYLKNKKPIKAFGQCNILFFQSVQ</sequence>
<name>A0A9D9N1N0_9SPIR</name>
<keyword evidence="9" id="KW-0472">Membrane</keyword>
<evidence type="ECO:0000256" key="4">
    <source>
        <dbReference type="ARBA" id="ARBA00022723"/>
    </source>
</evidence>
<keyword evidence="9" id="KW-1133">Transmembrane helix</keyword>
<dbReference type="GO" id="GO:0016791">
    <property type="term" value="F:phosphatase activity"/>
    <property type="evidence" value="ECO:0007669"/>
    <property type="project" value="TreeGrafter"/>
</dbReference>
<dbReference type="InterPro" id="IPR039763">
    <property type="entry name" value="ARMT1"/>
</dbReference>
<evidence type="ECO:0000256" key="7">
    <source>
        <dbReference type="ARBA" id="ARBA00048809"/>
    </source>
</evidence>
<evidence type="ECO:0000256" key="5">
    <source>
        <dbReference type="ARBA" id="ARBA00022801"/>
    </source>
</evidence>
<dbReference type="InterPro" id="IPR002791">
    <property type="entry name" value="ARMT1-like_metal-bd"/>
</dbReference>
<protein>
    <submittedName>
        <fullName evidence="11">DUF89 family protein</fullName>
    </submittedName>
</protein>
<dbReference type="SUPFAM" id="SSF111321">
    <property type="entry name" value="AF1104-like"/>
    <property type="match status" value="1"/>
</dbReference>
<reference evidence="11" key="2">
    <citation type="journal article" date="2021" name="PeerJ">
        <title>Extensive microbial diversity within the chicken gut microbiome revealed by metagenomics and culture.</title>
        <authorList>
            <person name="Gilroy R."/>
            <person name="Ravi A."/>
            <person name="Getino M."/>
            <person name="Pursley I."/>
            <person name="Horton D.L."/>
            <person name="Alikhan N.F."/>
            <person name="Baker D."/>
            <person name="Gharbi K."/>
            <person name="Hall N."/>
            <person name="Watson M."/>
            <person name="Adriaenssens E.M."/>
            <person name="Foster-Nyarko E."/>
            <person name="Jarju S."/>
            <person name="Secka A."/>
            <person name="Antonio M."/>
            <person name="Oren A."/>
            <person name="Chaudhuri R.R."/>
            <person name="La Ragione R."/>
            <person name="Hildebrand F."/>
            <person name="Pallen M.J."/>
        </authorList>
    </citation>
    <scope>NUCLEOTIDE SEQUENCE</scope>
    <source>
        <strain evidence="11">10532</strain>
    </source>
</reference>
<proteinExistence type="inferred from homology"/>
<reference evidence="11" key="1">
    <citation type="submission" date="2020-10" db="EMBL/GenBank/DDBJ databases">
        <authorList>
            <person name="Gilroy R."/>
        </authorList>
    </citation>
    <scope>NUCLEOTIDE SEQUENCE</scope>
    <source>
        <strain evidence="11">10532</strain>
    </source>
</reference>
<dbReference type="GO" id="GO:0046872">
    <property type="term" value="F:metal ion binding"/>
    <property type="evidence" value="ECO:0007669"/>
    <property type="project" value="UniProtKB-KW"/>
</dbReference>
<comment type="catalytic activity">
    <reaction evidence="1">
        <text>beta-D-fructose 1-phosphate + H2O = D-fructose + phosphate</text>
        <dbReference type="Rhea" id="RHEA:35603"/>
        <dbReference type="ChEBI" id="CHEBI:15377"/>
        <dbReference type="ChEBI" id="CHEBI:37721"/>
        <dbReference type="ChEBI" id="CHEBI:43474"/>
        <dbReference type="ChEBI" id="CHEBI:138881"/>
    </reaction>
</comment>
<dbReference type="PANTHER" id="PTHR12260:SF6">
    <property type="entry name" value="DAMAGE-CONTROL PHOSPHATASE ARMT1"/>
    <property type="match status" value="1"/>
</dbReference>
<comment type="similarity">
    <text evidence="3">Belongs to the damage-control phosphatase family. Sugar phosphate phosphatase III subfamily.</text>
</comment>
<keyword evidence="5" id="KW-0378">Hydrolase</keyword>
<evidence type="ECO:0000256" key="2">
    <source>
        <dbReference type="ARBA" id="ARBA00001936"/>
    </source>
</evidence>
<dbReference type="Proteomes" id="UP000823638">
    <property type="component" value="Unassembled WGS sequence"/>
</dbReference>
<comment type="caution">
    <text evidence="11">The sequence shown here is derived from an EMBL/GenBank/DDBJ whole genome shotgun (WGS) entry which is preliminary data.</text>
</comment>
<dbReference type="Pfam" id="PF01937">
    <property type="entry name" value="ARMT1-like_dom"/>
    <property type="match status" value="1"/>
</dbReference>
<dbReference type="EMBL" id="JADIMM010000036">
    <property type="protein sequence ID" value="MBO8457156.1"/>
    <property type="molecule type" value="Genomic_DNA"/>
</dbReference>
<evidence type="ECO:0000259" key="10">
    <source>
        <dbReference type="Pfam" id="PF01937"/>
    </source>
</evidence>
<comment type="cofactor">
    <cofactor evidence="2">
        <name>Mn(2+)</name>
        <dbReference type="ChEBI" id="CHEBI:29035"/>
    </cofactor>
</comment>
<dbReference type="PANTHER" id="PTHR12260">
    <property type="entry name" value="DAMAGE-CONTROL PHOSPHATASE ARMT1"/>
    <property type="match status" value="1"/>
</dbReference>
<gene>
    <name evidence="11" type="ORF">IAA81_02875</name>
</gene>
<dbReference type="InterPro" id="IPR036075">
    <property type="entry name" value="ARMT-1-like_metal-bd_sf"/>
</dbReference>
<feature type="compositionally biased region" description="Basic and acidic residues" evidence="8">
    <location>
        <begin position="420"/>
        <end position="432"/>
    </location>
</feature>
<evidence type="ECO:0000313" key="12">
    <source>
        <dbReference type="Proteomes" id="UP000823638"/>
    </source>
</evidence>
<dbReference type="GO" id="GO:0006974">
    <property type="term" value="P:DNA damage response"/>
    <property type="evidence" value="ECO:0007669"/>
    <property type="project" value="TreeGrafter"/>
</dbReference>
<organism evidence="11 12">
    <name type="scientific">Candidatus Gallitreponema excrementavium</name>
    <dbReference type="NCBI Taxonomy" id="2840840"/>
    <lineage>
        <taxon>Bacteria</taxon>
        <taxon>Pseudomonadati</taxon>
        <taxon>Spirochaetota</taxon>
        <taxon>Spirochaetia</taxon>
        <taxon>Spirochaetales</taxon>
        <taxon>Candidatus Gallitreponema</taxon>
    </lineage>
</organism>